<proteinExistence type="predicted"/>
<feature type="region of interest" description="Disordered" evidence="1">
    <location>
        <begin position="17"/>
        <end position="37"/>
    </location>
</feature>
<protein>
    <submittedName>
        <fullName evidence="2">Uncharacterized protein</fullName>
    </submittedName>
</protein>
<evidence type="ECO:0000313" key="2">
    <source>
        <dbReference type="EMBL" id="CAD7196398.1"/>
    </source>
</evidence>
<gene>
    <name evidence="2" type="ORF">TDIB3V08_LOCUS2749</name>
</gene>
<dbReference type="EMBL" id="OA565153">
    <property type="protein sequence ID" value="CAD7196398.1"/>
    <property type="molecule type" value="Genomic_DNA"/>
</dbReference>
<dbReference type="AlphaFoldDB" id="A0A7R8VDH1"/>
<accession>A0A7R8VDH1</accession>
<name>A0A7R8VDH1_TIMDO</name>
<sequence>MVAVNKSTFDSEGAVFEEEVEKGSAPPERKKLAKGKIPHRARKIQNNYSTSPNCNMQLVTMLSTFIVVLRSVTTKLYLEKYRSESAFEISSHNACKHFVANVQRLESKAVQACVYNRLHRS</sequence>
<reference evidence="2" key="1">
    <citation type="submission" date="2020-11" db="EMBL/GenBank/DDBJ databases">
        <authorList>
            <person name="Tran Van P."/>
        </authorList>
    </citation>
    <scope>NUCLEOTIDE SEQUENCE</scope>
</reference>
<organism evidence="2">
    <name type="scientific">Timema douglasi</name>
    <name type="common">Walking stick</name>
    <dbReference type="NCBI Taxonomy" id="61478"/>
    <lineage>
        <taxon>Eukaryota</taxon>
        <taxon>Metazoa</taxon>
        <taxon>Ecdysozoa</taxon>
        <taxon>Arthropoda</taxon>
        <taxon>Hexapoda</taxon>
        <taxon>Insecta</taxon>
        <taxon>Pterygota</taxon>
        <taxon>Neoptera</taxon>
        <taxon>Polyneoptera</taxon>
        <taxon>Phasmatodea</taxon>
        <taxon>Timematodea</taxon>
        <taxon>Timematoidea</taxon>
        <taxon>Timematidae</taxon>
        <taxon>Timema</taxon>
    </lineage>
</organism>
<evidence type="ECO:0000256" key="1">
    <source>
        <dbReference type="SAM" id="MobiDB-lite"/>
    </source>
</evidence>